<dbReference type="AlphaFoldDB" id="A0A310S7A0"/>
<gene>
    <name evidence="2" type="ORF">WN48_02190</name>
</gene>
<protein>
    <submittedName>
        <fullName evidence="2">Peptidyl-prolyl cis-trans isomerase CWC27 like protein</fullName>
    </submittedName>
</protein>
<dbReference type="EMBL" id="KQ775066">
    <property type="protein sequence ID" value="OAD52296.1"/>
    <property type="molecule type" value="Genomic_DNA"/>
</dbReference>
<sequence>MVIPQVQEEVVKYMENHLKVTGQSIYSLLKLEEALVDETDRPPYPPSLIKTIILYNPFSDIVPRIIVQESEKVKDSSKTKKVAVKDFNLLLFGEEAEEDEEESVKLNKEISGKCESAHDHLPDPKLSSQQAVEPSGPPNKKRKKVCNSDWERDDEVKT</sequence>
<feature type="region of interest" description="Disordered" evidence="1">
    <location>
        <begin position="98"/>
        <end position="158"/>
    </location>
</feature>
<feature type="compositionally biased region" description="Basic and acidic residues" evidence="1">
    <location>
        <begin position="103"/>
        <end position="123"/>
    </location>
</feature>
<organism evidence="2 3">
    <name type="scientific">Eufriesea mexicana</name>
    <dbReference type="NCBI Taxonomy" id="516756"/>
    <lineage>
        <taxon>Eukaryota</taxon>
        <taxon>Metazoa</taxon>
        <taxon>Ecdysozoa</taxon>
        <taxon>Arthropoda</taxon>
        <taxon>Hexapoda</taxon>
        <taxon>Insecta</taxon>
        <taxon>Pterygota</taxon>
        <taxon>Neoptera</taxon>
        <taxon>Endopterygota</taxon>
        <taxon>Hymenoptera</taxon>
        <taxon>Apocrita</taxon>
        <taxon>Aculeata</taxon>
        <taxon>Apoidea</taxon>
        <taxon>Anthophila</taxon>
        <taxon>Apidae</taxon>
        <taxon>Eufriesea</taxon>
    </lineage>
</organism>
<name>A0A310S7A0_9HYME</name>
<evidence type="ECO:0000256" key="1">
    <source>
        <dbReference type="SAM" id="MobiDB-lite"/>
    </source>
</evidence>
<dbReference type="Proteomes" id="UP000250275">
    <property type="component" value="Unassembled WGS sequence"/>
</dbReference>
<accession>A0A310S7A0</accession>
<keyword evidence="3" id="KW-1185">Reference proteome</keyword>
<proteinExistence type="predicted"/>
<evidence type="ECO:0000313" key="2">
    <source>
        <dbReference type="EMBL" id="OAD52296.1"/>
    </source>
</evidence>
<keyword evidence="2" id="KW-0413">Isomerase</keyword>
<evidence type="ECO:0000313" key="3">
    <source>
        <dbReference type="Proteomes" id="UP000250275"/>
    </source>
</evidence>
<dbReference type="GO" id="GO:0016853">
    <property type="term" value="F:isomerase activity"/>
    <property type="evidence" value="ECO:0007669"/>
    <property type="project" value="UniProtKB-KW"/>
</dbReference>
<reference evidence="2 3" key="1">
    <citation type="submission" date="2015-07" db="EMBL/GenBank/DDBJ databases">
        <title>The genome of Eufriesea mexicana.</title>
        <authorList>
            <person name="Pan H."/>
            <person name="Kapheim K."/>
        </authorList>
    </citation>
    <scope>NUCLEOTIDE SEQUENCE [LARGE SCALE GENOMIC DNA]</scope>
    <source>
        <strain evidence="2">0111107269</strain>
        <tissue evidence="2">Whole body</tissue>
    </source>
</reference>